<evidence type="ECO:0000313" key="12">
    <source>
        <dbReference type="Proteomes" id="UP001168821"/>
    </source>
</evidence>
<dbReference type="PANTHER" id="PTHR21137:SF35">
    <property type="entry name" value="ODORANT RECEPTOR 19A-RELATED"/>
    <property type="match status" value="1"/>
</dbReference>
<keyword evidence="2" id="KW-1003">Cell membrane</keyword>
<evidence type="ECO:0000256" key="8">
    <source>
        <dbReference type="ARBA" id="ARBA00023170"/>
    </source>
</evidence>
<evidence type="ECO:0000256" key="10">
    <source>
        <dbReference type="RuleBase" id="RU351113"/>
    </source>
</evidence>
<keyword evidence="3 10" id="KW-0716">Sensory transduction</keyword>
<keyword evidence="9 10" id="KW-0807">Transducer</keyword>
<proteinExistence type="inferred from homology"/>
<accession>A0AA38J4A8</accession>
<dbReference type="AlphaFoldDB" id="A0AA38J4A8"/>
<dbReference type="PANTHER" id="PTHR21137">
    <property type="entry name" value="ODORANT RECEPTOR"/>
    <property type="match status" value="1"/>
</dbReference>
<sequence>MENPTKESFVITTRIMQIIGWYPPEKKSKFRLLQAYSLYFLLLVMVNVLVVVKMFLKKGYDDAMQVVYIGETIWYAFKVMPFLGGNDRIKNCISYFEGAEFRPQDDTEKEILNNSAFLCQVISKFYIVSIICAEILVSIPRLFSDEYALPVPLWLPYSVTSNSMIFYVTYFYVSIAVVYAGFSTSLLDPLIGGLVFQAISQIKILKHRIQNPQNPKSNSTSIFQKLTECVELHNAILNFVKEYEKCFSWTIFNQFLGTTSELCFICIAIAKVPIASVDTIKYTCFFFVVNCQVLFYCYFGTLLYEESDSLVTAIYVSQWYEYPIESQKLLLTLMERSKEPLLLSAEKLLDLTLDTFIKILKRSYSLVTLLK</sequence>
<evidence type="ECO:0000256" key="7">
    <source>
        <dbReference type="ARBA" id="ARBA00023136"/>
    </source>
</evidence>
<protein>
    <recommendedName>
        <fullName evidence="10">Odorant receptor</fullName>
    </recommendedName>
</protein>
<comment type="subcellular location">
    <subcellularLocation>
        <location evidence="1 10">Cell membrane</location>
        <topology evidence="1 10">Multi-pass membrane protein</topology>
    </subcellularLocation>
</comment>
<keyword evidence="7 10" id="KW-0472">Membrane</keyword>
<evidence type="ECO:0000256" key="1">
    <source>
        <dbReference type="ARBA" id="ARBA00004651"/>
    </source>
</evidence>
<comment type="caution">
    <text evidence="10">Lacks conserved residue(s) required for the propagation of feature annotation.</text>
</comment>
<name>A0AA38J4A8_9CUCU</name>
<evidence type="ECO:0000256" key="2">
    <source>
        <dbReference type="ARBA" id="ARBA00022475"/>
    </source>
</evidence>
<keyword evidence="12" id="KW-1185">Reference proteome</keyword>
<dbReference type="InterPro" id="IPR004117">
    <property type="entry name" value="7tm6_olfct_rcpt"/>
</dbReference>
<evidence type="ECO:0000256" key="9">
    <source>
        <dbReference type="ARBA" id="ARBA00023224"/>
    </source>
</evidence>
<dbReference type="GO" id="GO:0005549">
    <property type="term" value="F:odorant binding"/>
    <property type="evidence" value="ECO:0007669"/>
    <property type="project" value="InterPro"/>
</dbReference>
<evidence type="ECO:0000256" key="4">
    <source>
        <dbReference type="ARBA" id="ARBA00022692"/>
    </source>
</evidence>
<dbReference type="GO" id="GO:0004984">
    <property type="term" value="F:olfactory receptor activity"/>
    <property type="evidence" value="ECO:0007669"/>
    <property type="project" value="InterPro"/>
</dbReference>
<evidence type="ECO:0000313" key="11">
    <source>
        <dbReference type="EMBL" id="KAJ3666940.1"/>
    </source>
</evidence>
<evidence type="ECO:0000256" key="5">
    <source>
        <dbReference type="ARBA" id="ARBA00022725"/>
    </source>
</evidence>
<reference evidence="11" key="1">
    <citation type="journal article" date="2023" name="G3 (Bethesda)">
        <title>Whole genome assemblies of Zophobas morio and Tenebrio molitor.</title>
        <authorList>
            <person name="Kaur S."/>
            <person name="Stinson S.A."/>
            <person name="diCenzo G.C."/>
        </authorList>
    </citation>
    <scope>NUCLEOTIDE SEQUENCE</scope>
    <source>
        <strain evidence="11">QUZm001</strain>
    </source>
</reference>
<evidence type="ECO:0000256" key="3">
    <source>
        <dbReference type="ARBA" id="ARBA00022606"/>
    </source>
</evidence>
<feature type="transmembrane region" description="Helical" evidence="10">
    <location>
        <begin position="164"/>
        <end position="182"/>
    </location>
</feature>
<keyword evidence="4 10" id="KW-0812">Transmembrane</keyword>
<dbReference type="EMBL" id="JALNTZ010000001">
    <property type="protein sequence ID" value="KAJ3666940.1"/>
    <property type="molecule type" value="Genomic_DNA"/>
</dbReference>
<keyword evidence="5 10" id="KW-0552">Olfaction</keyword>
<dbReference type="GO" id="GO:0007165">
    <property type="term" value="P:signal transduction"/>
    <property type="evidence" value="ECO:0007669"/>
    <property type="project" value="UniProtKB-KW"/>
</dbReference>
<evidence type="ECO:0000256" key="6">
    <source>
        <dbReference type="ARBA" id="ARBA00022989"/>
    </source>
</evidence>
<dbReference type="GO" id="GO:0005886">
    <property type="term" value="C:plasma membrane"/>
    <property type="evidence" value="ECO:0007669"/>
    <property type="project" value="UniProtKB-SubCell"/>
</dbReference>
<dbReference type="Pfam" id="PF02949">
    <property type="entry name" value="7tm_6"/>
    <property type="match status" value="1"/>
</dbReference>
<dbReference type="Proteomes" id="UP001168821">
    <property type="component" value="Unassembled WGS sequence"/>
</dbReference>
<gene>
    <name evidence="11" type="ORF">Zmor_002361</name>
</gene>
<keyword evidence="8 10" id="KW-0675">Receptor</keyword>
<keyword evidence="6 10" id="KW-1133">Transmembrane helix</keyword>
<feature type="transmembrane region" description="Helical" evidence="10">
    <location>
        <begin position="36"/>
        <end position="56"/>
    </location>
</feature>
<comment type="similarity">
    <text evidence="10">Belongs to the insect chemoreceptor superfamily. Heteromeric odorant receptor channel (TC 1.A.69) family.</text>
</comment>
<comment type="caution">
    <text evidence="11">The sequence shown here is derived from an EMBL/GenBank/DDBJ whole genome shotgun (WGS) entry which is preliminary data.</text>
</comment>
<organism evidence="11 12">
    <name type="scientific">Zophobas morio</name>
    <dbReference type="NCBI Taxonomy" id="2755281"/>
    <lineage>
        <taxon>Eukaryota</taxon>
        <taxon>Metazoa</taxon>
        <taxon>Ecdysozoa</taxon>
        <taxon>Arthropoda</taxon>
        <taxon>Hexapoda</taxon>
        <taxon>Insecta</taxon>
        <taxon>Pterygota</taxon>
        <taxon>Neoptera</taxon>
        <taxon>Endopterygota</taxon>
        <taxon>Coleoptera</taxon>
        <taxon>Polyphaga</taxon>
        <taxon>Cucujiformia</taxon>
        <taxon>Tenebrionidae</taxon>
        <taxon>Zophobas</taxon>
    </lineage>
</organism>